<dbReference type="AlphaFoldDB" id="A0AAD9D5V3"/>
<evidence type="ECO:0000259" key="2">
    <source>
        <dbReference type="PROSITE" id="PS50280"/>
    </source>
</evidence>
<dbReference type="CDD" id="cd08161">
    <property type="entry name" value="SET"/>
    <property type="match status" value="1"/>
</dbReference>
<evidence type="ECO:0000256" key="1">
    <source>
        <dbReference type="SAM" id="MobiDB-lite"/>
    </source>
</evidence>
<evidence type="ECO:0000313" key="4">
    <source>
        <dbReference type="Proteomes" id="UP001224775"/>
    </source>
</evidence>
<protein>
    <recommendedName>
        <fullName evidence="2">SET domain-containing protein</fullName>
    </recommendedName>
</protein>
<name>A0AAD9D5V3_9STRA</name>
<keyword evidence="4" id="KW-1185">Reference proteome</keyword>
<dbReference type="EMBL" id="JATAAI010000042">
    <property type="protein sequence ID" value="KAK1734023.1"/>
    <property type="molecule type" value="Genomic_DNA"/>
</dbReference>
<dbReference type="InterPro" id="IPR046341">
    <property type="entry name" value="SET_dom_sf"/>
</dbReference>
<dbReference type="SUPFAM" id="SSF82199">
    <property type="entry name" value="SET domain"/>
    <property type="match status" value="1"/>
</dbReference>
<proteinExistence type="predicted"/>
<gene>
    <name evidence="3" type="ORF">QTG54_015281</name>
</gene>
<feature type="compositionally biased region" description="Basic and acidic residues" evidence="1">
    <location>
        <begin position="167"/>
        <end position="180"/>
    </location>
</feature>
<dbReference type="Proteomes" id="UP001224775">
    <property type="component" value="Unassembled WGS sequence"/>
</dbReference>
<comment type="caution">
    <text evidence="3">The sequence shown here is derived from an EMBL/GenBank/DDBJ whole genome shotgun (WGS) entry which is preliminary data.</text>
</comment>
<dbReference type="Gene3D" id="2.170.270.10">
    <property type="entry name" value="SET domain"/>
    <property type="match status" value="1"/>
</dbReference>
<feature type="region of interest" description="Disordered" evidence="1">
    <location>
        <begin position="85"/>
        <end position="121"/>
    </location>
</feature>
<feature type="domain" description="SET" evidence="2">
    <location>
        <begin position="189"/>
        <end position="315"/>
    </location>
</feature>
<feature type="region of interest" description="Disordered" evidence="1">
    <location>
        <begin position="1"/>
        <end position="22"/>
    </location>
</feature>
<feature type="region of interest" description="Disordered" evidence="1">
    <location>
        <begin position="167"/>
        <end position="186"/>
    </location>
</feature>
<reference evidence="3" key="1">
    <citation type="submission" date="2023-06" db="EMBL/GenBank/DDBJ databases">
        <title>Survivors Of The Sea: Transcriptome response of Skeletonema marinoi to long-term dormancy.</title>
        <authorList>
            <person name="Pinder M.I.M."/>
            <person name="Kourtchenko O."/>
            <person name="Robertson E.K."/>
            <person name="Larsson T."/>
            <person name="Maumus F."/>
            <person name="Osuna-Cruz C.M."/>
            <person name="Vancaester E."/>
            <person name="Stenow R."/>
            <person name="Vandepoele K."/>
            <person name="Ploug H."/>
            <person name="Bruchert V."/>
            <person name="Godhe A."/>
            <person name="Topel M."/>
        </authorList>
    </citation>
    <scope>NUCLEOTIDE SEQUENCE</scope>
    <source>
        <strain evidence="3">R05AC</strain>
    </source>
</reference>
<evidence type="ECO:0000313" key="3">
    <source>
        <dbReference type="EMBL" id="KAK1734023.1"/>
    </source>
</evidence>
<dbReference type="PROSITE" id="PS50280">
    <property type="entry name" value="SET"/>
    <property type="match status" value="1"/>
</dbReference>
<feature type="compositionally biased region" description="Basic residues" evidence="1">
    <location>
        <begin position="1"/>
        <end position="13"/>
    </location>
</feature>
<organism evidence="3 4">
    <name type="scientific">Skeletonema marinoi</name>
    <dbReference type="NCBI Taxonomy" id="267567"/>
    <lineage>
        <taxon>Eukaryota</taxon>
        <taxon>Sar</taxon>
        <taxon>Stramenopiles</taxon>
        <taxon>Ochrophyta</taxon>
        <taxon>Bacillariophyta</taxon>
        <taxon>Coscinodiscophyceae</taxon>
        <taxon>Thalassiosirophycidae</taxon>
        <taxon>Thalassiosirales</taxon>
        <taxon>Skeletonemataceae</taxon>
        <taxon>Skeletonema</taxon>
        <taxon>Skeletonema marinoi-dohrnii complex</taxon>
    </lineage>
</organism>
<sequence length="333" mass="38168">MITRKVTSRHQQRSTKDDDLNAVDEEKQMLHTGHPSTTTSSNKSGLKYRDRLTLGKKAMLVVICGALNYIWRHFGIKTQSKQSKVTPSSAKWLSEQKSRLRMKQKPPLTKSKWVSKPPPTLKQMYKSRNCESYLAQITADGERNDSKLYTEELWAYFRKIWREQGGKDPTKEYDSDDGRRSIAPPDFVPPFKAGQTKDGKGRGIFATRDIKKGELTYGGSKHYIFFTSGHDYRKFLDVFDDETACDIMKFTWPQDQVGPNGEAVIWGPMDDNALQNDGGAERANTGCPPGKNCGIFDEYALRDIKRGEEILCDYEQFFSLDFLDFKLWKHFGL</sequence>
<accession>A0AAD9D5V3</accession>
<dbReference type="Pfam" id="PF00856">
    <property type="entry name" value="SET"/>
    <property type="match status" value="1"/>
</dbReference>
<dbReference type="InterPro" id="IPR001214">
    <property type="entry name" value="SET_dom"/>
</dbReference>